<evidence type="ECO:0000313" key="9">
    <source>
        <dbReference type="EMBL" id="SCX94116.1"/>
    </source>
</evidence>
<evidence type="ECO:0000256" key="2">
    <source>
        <dbReference type="ARBA" id="ARBA00006143"/>
    </source>
</evidence>
<dbReference type="GO" id="GO:0016020">
    <property type="term" value="C:membrane"/>
    <property type="evidence" value="ECO:0007669"/>
    <property type="project" value="UniProtKB-SubCell"/>
</dbReference>
<protein>
    <submittedName>
        <fullName evidence="9">Cytochrome c-type biogenesis protein</fullName>
    </submittedName>
</protein>
<evidence type="ECO:0000256" key="7">
    <source>
        <dbReference type="SAM" id="Phobius"/>
    </source>
</evidence>
<keyword evidence="4" id="KW-0201">Cytochrome c-type biogenesis</keyword>
<feature type="transmembrane region" description="Helical" evidence="7">
    <location>
        <begin position="206"/>
        <end position="227"/>
    </location>
</feature>
<feature type="transmembrane region" description="Helical" evidence="7">
    <location>
        <begin position="55"/>
        <end position="78"/>
    </location>
</feature>
<dbReference type="PANTHER" id="PTHR31272:SF4">
    <property type="entry name" value="CYTOCHROME C-TYPE BIOGENESIS PROTEIN HI_1454-RELATED"/>
    <property type="match status" value="1"/>
</dbReference>
<accession>A0A1G5BVL3</accession>
<keyword evidence="3 7" id="KW-0812">Transmembrane</keyword>
<gene>
    <name evidence="9" type="ORF">SAMN05216233_102217</name>
</gene>
<dbReference type="AlphaFoldDB" id="A0A1G5BVL3"/>
<feature type="transmembrane region" description="Helical" evidence="7">
    <location>
        <begin position="172"/>
        <end position="194"/>
    </location>
</feature>
<dbReference type="RefSeq" id="WP_092208595.1">
    <property type="nucleotide sequence ID" value="NZ_FMUX01000002.1"/>
</dbReference>
<feature type="transmembrane region" description="Helical" evidence="7">
    <location>
        <begin position="90"/>
        <end position="110"/>
    </location>
</feature>
<comment type="similarity">
    <text evidence="2">Belongs to the DsbD family.</text>
</comment>
<evidence type="ECO:0000256" key="6">
    <source>
        <dbReference type="ARBA" id="ARBA00023136"/>
    </source>
</evidence>
<evidence type="ECO:0000259" key="8">
    <source>
        <dbReference type="Pfam" id="PF02683"/>
    </source>
</evidence>
<evidence type="ECO:0000313" key="10">
    <source>
        <dbReference type="Proteomes" id="UP000198870"/>
    </source>
</evidence>
<organism evidence="9 10">
    <name type="scientific">Desulfoluna spongiiphila</name>
    <dbReference type="NCBI Taxonomy" id="419481"/>
    <lineage>
        <taxon>Bacteria</taxon>
        <taxon>Pseudomonadati</taxon>
        <taxon>Thermodesulfobacteriota</taxon>
        <taxon>Desulfobacteria</taxon>
        <taxon>Desulfobacterales</taxon>
        <taxon>Desulfolunaceae</taxon>
        <taxon>Desulfoluna</taxon>
    </lineage>
</organism>
<evidence type="ECO:0000256" key="5">
    <source>
        <dbReference type="ARBA" id="ARBA00022989"/>
    </source>
</evidence>
<dbReference type="OrthoDB" id="9803065at2"/>
<reference evidence="9 10" key="1">
    <citation type="submission" date="2016-10" db="EMBL/GenBank/DDBJ databases">
        <authorList>
            <person name="de Groot N.N."/>
        </authorList>
    </citation>
    <scope>NUCLEOTIDE SEQUENCE [LARGE SCALE GENOMIC DNA]</scope>
    <source>
        <strain evidence="9 10">AA1</strain>
    </source>
</reference>
<keyword evidence="10" id="KW-1185">Reference proteome</keyword>
<dbReference type="PANTHER" id="PTHR31272">
    <property type="entry name" value="CYTOCHROME C-TYPE BIOGENESIS PROTEIN HI_1454-RELATED"/>
    <property type="match status" value="1"/>
</dbReference>
<feature type="transmembrane region" description="Helical" evidence="7">
    <location>
        <begin position="130"/>
        <end position="152"/>
    </location>
</feature>
<feature type="domain" description="Cytochrome C biogenesis protein transmembrane" evidence="8">
    <location>
        <begin position="9"/>
        <end position="223"/>
    </location>
</feature>
<evidence type="ECO:0000256" key="4">
    <source>
        <dbReference type="ARBA" id="ARBA00022748"/>
    </source>
</evidence>
<sequence>MTGFLTVSWGAAFAAGLLSFFSPCVLPLVPAYFTFITGFSLEELHAGGVGVRKQVILATLAYVSGFSLVFVLLGAAVSTLGGLLYDSKEWLRIGGGILVILFGLHFLGLLRVPSLQVDKRLRVRQKPLHLFGVFVVGMAFGAGWSPCIGPMLGSILVLAGNQETVTRGMALLTVYSAGLALPFVLISVFIHAMLNFMKKARRVLPYVNKVAGALLVAVGVLLLGGYINALAIP</sequence>
<comment type="subcellular location">
    <subcellularLocation>
        <location evidence="1">Membrane</location>
        <topology evidence="1">Multi-pass membrane protein</topology>
    </subcellularLocation>
</comment>
<dbReference type="EMBL" id="FMUX01000002">
    <property type="protein sequence ID" value="SCX94116.1"/>
    <property type="molecule type" value="Genomic_DNA"/>
</dbReference>
<dbReference type="Proteomes" id="UP000198870">
    <property type="component" value="Unassembled WGS sequence"/>
</dbReference>
<keyword evidence="5 7" id="KW-1133">Transmembrane helix</keyword>
<feature type="transmembrane region" description="Helical" evidence="7">
    <location>
        <begin position="12"/>
        <end position="35"/>
    </location>
</feature>
<keyword evidence="6 7" id="KW-0472">Membrane</keyword>
<name>A0A1G5BVL3_9BACT</name>
<dbReference type="InterPro" id="IPR003834">
    <property type="entry name" value="Cyt_c_assmbl_TM_dom"/>
</dbReference>
<dbReference type="GO" id="GO:0017004">
    <property type="term" value="P:cytochrome complex assembly"/>
    <property type="evidence" value="ECO:0007669"/>
    <property type="project" value="UniProtKB-KW"/>
</dbReference>
<evidence type="ECO:0000256" key="1">
    <source>
        <dbReference type="ARBA" id="ARBA00004141"/>
    </source>
</evidence>
<dbReference type="STRING" id="419481.SAMN05216233_102217"/>
<dbReference type="Pfam" id="PF02683">
    <property type="entry name" value="DsbD_TM"/>
    <property type="match status" value="1"/>
</dbReference>
<proteinExistence type="inferred from homology"/>
<evidence type="ECO:0000256" key="3">
    <source>
        <dbReference type="ARBA" id="ARBA00022692"/>
    </source>
</evidence>
<dbReference type="InterPro" id="IPR051790">
    <property type="entry name" value="Cytochrome_c-biogenesis_DsbD"/>
</dbReference>